<dbReference type="RefSeq" id="WP_235179549.1">
    <property type="nucleotide sequence ID" value="NZ_JAKFFV010000019.1"/>
</dbReference>
<sequence length="162" mass="17895">MKAKNIRFFSLQENEQKADKKAAAKSLPKGYISAAGKIVFPSLAIEELGIEPDTTKFLVGTDDGKRKIKNLYLIPTDQDSAFFITRSGRGYSLPLELILSKGGIDYSNQKYVFTASIFQHEGSVGYALEISTEQASEKEPYTGKPRGRRPKDSQQAADQPAE</sequence>
<accession>A0A9X1QJD4</accession>
<reference evidence="2" key="1">
    <citation type="submission" date="2022-01" db="EMBL/GenBank/DDBJ databases">
        <title>Novel species in genus Dyadobacter.</title>
        <authorList>
            <person name="Ma C."/>
        </authorList>
    </citation>
    <scope>NUCLEOTIDE SEQUENCE</scope>
    <source>
        <strain evidence="2">CY357</strain>
    </source>
</reference>
<evidence type="ECO:0000313" key="2">
    <source>
        <dbReference type="EMBL" id="MCF2501377.1"/>
    </source>
</evidence>
<protein>
    <submittedName>
        <fullName evidence="2">Uncharacterized protein</fullName>
    </submittedName>
</protein>
<proteinExistence type="predicted"/>
<evidence type="ECO:0000256" key="1">
    <source>
        <dbReference type="SAM" id="MobiDB-lite"/>
    </source>
</evidence>
<organism evidence="2 3">
    <name type="scientific">Dyadobacter chenhuakuii</name>
    <dbReference type="NCBI Taxonomy" id="2909339"/>
    <lineage>
        <taxon>Bacteria</taxon>
        <taxon>Pseudomonadati</taxon>
        <taxon>Bacteroidota</taxon>
        <taxon>Cytophagia</taxon>
        <taxon>Cytophagales</taxon>
        <taxon>Spirosomataceae</taxon>
        <taxon>Dyadobacter</taxon>
    </lineage>
</organism>
<gene>
    <name evidence="2" type="ORF">L0661_23870</name>
</gene>
<dbReference type="EMBL" id="JAKFFV010000019">
    <property type="protein sequence ID" value="MCF2501377.1"/>
    <property type="molecule type" value="Genomic_DNA"/>
</dbReference>
<dbReference type="AlphaFoldDB" id="A0A9X1QJD4"/>
<feature type="compositionally biased region" description="Polar residues" evidence="1">
    <location>
        <begin position="153"/>
        <end position="162"/>
    </location>
</feature>
<comment type="caution">
    <text evidence="2">The sequence shown here is derived from an EMBL/GenBank/DDBJ whole genome shotgun (WGS) entry which is preliminary data.</text>
</comment>
<evidence type="ECO:0000313" key="3">
    <source>
        <dbReference type="Proteomes" id="UP001139411"/>
    </source>
</evidence>
<dbReference type="Proteomes" id="UP001139411">
    <property type="component" value="Unassembled WGS sequence"/>
</dbReference>
<feature type="region of interest" description="Disordered" evidence="1">
    <location>
        <begin position="130"/>
        <end position="162"/>
    </location>
</feature>
<name>A0A9X1QJD4_9BACT</name>